<dbReference type="AlphaFoldDB" id="A0A7W9P868"/>
<sequence>MRPHRPGFGGTLSTTADEFIGRERELEQITELLLGSVRLLTVTGSGGIGKTRLVGEATQRFHRARNAPVRWVRLARLPRDADPAEIEDEVARSVIDTDFSGRSARRTLLDTLDRRTRTGRAMQTVLIMDNCEHLLAGASAVITDLLDAVPGLSVIATSREPLEWADERLITVPPLTRRQALDLFRRRAELTGHTIGNDQAAVAEEICEHLHNCPLHIRLAAARLRRQPLSMIAGDLTGAATDRRLRWPTVTRGGVDERHRGIADVIAWSFDLCTGAERLLFERMSVFATGFDANPDDADGGSVPDTGADLEAIETICSGPDPTGADLDPGDIEILLERLADQSLILTHMTAETVRYSLLESFRVFARDRLSERAPGDPQRLADRHRRYYRDKITAAAGGWFSDRERQLLAWARAAWDNLLIAIDGSLVTPTEAVVGLEIATAMTALRVPFFKGSLRESRRWTERTLEATRRADPEPTELQIAAMASAAWIGMCQGLPDQAESMLERCIAACLPEPGAAAAWRADPIATAEMPAPVEFATGSALLLLDRDDRALSVFARAREKFTAAADSGSAAMSELFEALAAAFLGDAGQALEVTGRHLGNATRSGAEWAKSWAELAWMIAHTKHGDPAEALATGHAALTRQIAMRDSWGTTWAVHTRAWALARIPATAGPKSRSAETAVETARLLGGAAALRRELGVDIAHLGPFAAENDEATAVTRKALGRTRFDAAWNEGAALRPPLTRVPQLALGAAPKQRVNDDRVPRAGRPEPWQHLSAAERDVALLAASGWPNSAIAARRGSSHRTVDAQMASILRKLMISSRDDIGPLVPDAHRGRIARGRDA</sequence>
<dbReference type="InterPro" id="IPR000792">
    <property type="entry name" value="Tscrpt_reg_LuxR_C"/>
</dbReference>
<dbReference type="Pfam" id="PF13191">
    <property type="entry name" value="AAA_16"/>
    <property type="match status" value="1"/>
</dbReference>
<dbReference type="SUPFAM" id="SSF46894">
    <property type="entry name" value="C-terminal effector domain of the bipartite response regulators"/>
    <property type="match status" value="1"/>
</dbReference>
<dbReference type="Pfam" id="PF00196">
    <property type="entry name" value="GerE"/>
    <property type="match status" value="1"/>
</dbReference>
<dbReference type="CDD" id="cd06170">
    <property type="entry name" value="LuxR_C_like"/>
    <property type="match status" value="1"/>
</dbReference>
<dbReference type="Proteomes" id="UP000540412">
    <property type="component" value="Unassembled WGS sequence"/>
</dbReference>
<dbReference type="Gene3D" id="3.40.50.300">
    <property type="entry name" value="P-loop containing nucleotide triphosphate hydrolases"/>
    <property type="match status" value="1"/>
</dbReference>
<keyword evidence="3" id="KW-1185">Reference proteome</keyword>
<dbReference type="EMBL" id="JACHIT010000001">
    <property type="protein sequence ID" value="MBB5911210.1"/>
    <property type="molecule type" value="Genomic_DNA"/>
</dbReference>
<dbReference type="SUPFAM" id="SSF52540">
    <property type="entry name" value="P-loop containing nucleoside triphosphate hydrolases"/>
    <property type="match status" value="1"/>
</dbReference>
<feature type="domain" description="HTH luxR-type" evidence="1">
    <location>
        <begin position="771"/>
        <end position="828"/>
    </location>
</feature>
<protein>
    <submittedName>
        <fullName evidence="2">Putative ATPase/DNA-binding CsgD family transcriptional regulator</fullName>
    </submittedName>
</protein>
<dbReference type="PANTHER" id="PTHR47691:SF3">
    <property type="entry name" value="HTH-TYPE TRANSCRIPTIONAL REGULATOR RV0890C-RELATED"/>
    <property type="match status" value="1"/>
</dbReference>
<keyword evidence="2" id="KW-0238">DNA-binding</keyword>
<dbReference type="GO" id="GO:0006355">
    <property type="term" value="P:regulation of DNA-templated transcription"/>
    <property type="evidence" value="ECO:0007669"/>
    <property type="project" value="InterPro"/>
</dbReference>
<dbReference type="SMART" id="SM00421">
    <property type="entry name" value="HTH_LUXR"/>
    <property type="match status" value="1"/>
</dbReference>
<dbReference type="RefSeq" id="WP_040749240.1">
    <property type="nucleotide sequence ID" value="NZ_JACHIT010000001.1"/>
</dbReference>
<evidence type="ECO:0000313" key="3">
    <source>
        <dbReference type="Proteomes" id="UP000540412"/>
    </source>
</evidence>
<evidence type="ECO:0000313" key="2">
    <source>
        <dbReference type="EMBL" id="MBB5911210.1"/>
    </source>
</evidence>
<dbReference type="InterPro" id="IPR036388">
    <property type="entry name" value="WH-like_DNA-bd_sf"/>
</dbReference>
<organism evidence="2 3">
    <name type="scientific">Nocardia transvalensis</name>
    <dbReference type="NCBI Taxonomy" id="37333"/>
    <lineage>
        <taxon>Bacteria</taxon>
        <taxon>Bacillati</taxon>
        <taxon>Actinomycetota</taxon>
        <taxon>Actinomycetes</taxon>
        <taxon>Mycobacteriales</taxon>
        <taxon>Nocardiaceae</taxon>
        <taxon>Nocardia</taxon>
    </lineage>
</organism>
<dbReference type="InterPro" id="IPR041664">
    <property type="entry name" value="AAA_16"/>
</dbReference>
<comment type="caution">
    <text evidence="2">The sequence shown here is derived from an EMBL/GenBank/DDBJ whole genome shotgun (WGS) entry which is preliminary data.</text>
</comment>
<dbReference type="PANTHER" id="PTHR47691">
    <property type="entry name" value="REGULATOR-RELATED"/>
    <property type="match status" value="1"/>
</dbReference>
<accession>A0A7W9P868</accession>
<evidence type="ECO:0000259" key="1">
    <source>
        <dbReference type="SMART" id="SM00421"/>
    </source>
</evidence>
<dbReference type="Gene3D" id="1.10.10.10">
    <property type="entry name" value="Winged helix-like DNA-binding domain superfamily/Winged helix DNA-binding domain"/>
    <property type="match status" value="1"/>
</dbReference>
<dbReference type="InterPro" id="IPR027417">
    <property type="entry name" value="P-loop_NTPase"/>
</dbReference>
<dbReference type="InterPro" id="IPR016032">
    <property type="entry name" value="Sig_transdc_resp-reg_C-effctor"/>
</dbReference>
<dbReference type="GO" id="GO:0003677">
    <property type="term" value="F:DNA binding"/>
    <property type="evidence" value="ECO:0007669"/>
    <property type="project" value="UniProtKB-KW"/>
</dbReference>
<reference evidence="2 3" key="1">
    <citation type="submission" date="2020-08" db="EMBL/GenBank/DDBJ databases">
        <title>Sequencing the genomes of 1000 actinobacteria strains.</title>
        <authorList>
            <person name="Klenk H.-P."/>
        </authorList>
    </citation>
    <scope>NUCLEOTIDE SEQUENCE [LARGE SCALE GENOMIC DNA]</scope>
    <source>
        <strain evidence="2 3">DSM 43582</strain>
    </source>
</reference>
<name>A0A7W9P868_9NOCA</name>
<gene>
    <name evidence="2" type="ORF">BJY24_000077</name>
</gene>
<proteinExistence type="predicted"/>